<protein>
    <submittedName>
        <fullName evidence="1">Uncharacterized protein</fullName>
    </submittedName>
</protein>
<name>S4TF61_9VIRU</name>
<organism evidence="1">
    <name type="scientific">uncultured marine virus</name>
    <dbReference type="NCBI Taxonomy" id="186617"/>
    <lineage>
        <taxon>Viruses</taxon>
        <taxon>environmental samples</taxon>
    </lineage>
</organism>
<reference evidence="1" key="1">
    <citation type="journal article" date="2013" name="ISME J.">
        <title>Previously unknown and highly divergent ssDNA viruses populate the oceans.</title>
        <authorList>
            <person name="Labonte J.M."/>
            <person name="Suttle C.A."/>
        </authorList>
    </citation>
    <scope>NUCLEOTIDE SEQUENCE</scope>
</reference>
<dbReference type="EMBL" id="JX904567">
    <property type="protein sequence ID" value="AGA18443.1"/>
    <property type="molecule type" value="Genomic_DNA"/>
</dbReference>
<accession>S4TF61</accession>
<sequence>MATAKTGSFYLTETIELPAALTSGSRVQGSIDLGAYVNVATGQAVAVESVDFIYQCSNDFATTVKGFVTQDGSITVQLTDLNPGTAFVRADNQSLIASGCVNIDFGNNVASHVTDLYPDNFGPAALSEAFMVVNDSLYLAAGVDNAAIGVDPLFVTARIRCRVVKLGTKDWMAIAIQSTASDN</sequence>
<proteinExistence type="predicted"/>
<evidence type="ECO:0000313" key="1">
    <source>
        <dbReference type="EMBL" id="AGA18443.1"/>
    </source>
</evidence>